<evidence type="ECO:0000313" key="2">
    <source>
        <dbReference type="Proteomes" id="UP000509192"/>
    </source>
</evidence>
<dbReference type="RefSeq" id="YP_010738084.1">
    <property type="nucleotide sequence ID" value="NC_073022.1"/>
</dbReference>
<dbReference type="Proteomes" id="UP000509192">
    <property type="component" value="Segment"/>
</dbReference>
<dbReference type="GeneID" id="79578068"/>
<evidence type="ECO:0000313" key="1">
    <source>
        <dbReference type="EMBL" id="QIQ67942.1"/>
    </source>
</evidence>
<keyword evidence="2" id="KW-1185">Reference proteome</keyword>
<protein>
    <submittedName>
        <fullName evidence="1">Uncharacterized protein</fullName>
    </submittedName>
</protein>
<accession>A0A7D2HH01</accession>
<dbReference type="EMBL" id="MT135176">
    <property type="protein sequence ID" value="QIQ67942.1"/>
    <property type="molecule type" value="Genomic_DNA"/>
</dbReference>
<sequence>MNNLPIQTYESVVQQRDELEKKLLAYEQAAKNPIGSFHISGGQVEATTDYCRDGEWPVQDGEVLVYAVPVLPKQPELIGMKVSIDTGSDNIGHRLFGEIVGTSESNGVPVLCIEVTENNVDVAAPAQPVIPEGLIKAINRLLDNDGSRGKFSAVQSYDAREDLERLLAPIAQQNEPQNIPENISTAHSAYISFDALMAAVSEVTGVKREFDATPEKGYQAVPFMNFNSLSRIVEMFRSAQPDQLSMTSERELFKAWNNDIDCPIAGLEPSNAAWRAWISRAAIAPAQPAQPVITEQRQMVPDERPADSSNGNDAEAWFDEGWNACRAEMLKAQPVSEPYKFPQGWIKGQFAYQDLFNAIGAAVVSKHPSIEISVKAFEDSMLAAAPAQGSE</sequence>
<organism evidence="1 2">
    <name type="scientific">Hafnia phage yong1</name>
    <dbReference type="NCBI Taxonomy" id="2719181"/>
    <lineage>
        <taxon>Viruses</taxon>
        <taxon>Duplodnaviria</taxon>
        <taxon>Heunggongvirae</taxon>
        <taxon>Uroviricota</taxon>
        <taxon>Caudoviricetes</taxon>
        <taxon>Hafyongvirus</taxon>
        <taxon>Hafyongvirus yong1</taxon>
    </lineage>
</organism>
<name>A0A7D2HH01_9CAUD</name>
<proteinExistence type="predicted"/>
<dbReference type="KEGG" id="vg:79578068"/>
<reference evidence="1 2" key="1">
    <citation type="submission" date="2020-02" db="EMBL/GenBank/DDBJ databases">
        <authorList>
            <person name="Li D."/>
            <person name="Pan L."/>
            <person name="Qin W."/>
            <person name="Xu L."/>
            <person name="Lin W."/>
            <person name="Yang J."/>
            <person name="Hong B."/>
            <person name="Xu B."/>
        </authorList>
    </citation>
    <scope>NUCLEOTIDE SEQUENCE [LARGE SCALE GENOMIC DNA]</scope>
</reference>